<evidence type="ECO:0000313" key="10">
    <source>
        <dbReference type="Proteomes" id="UP001316803"/>
    </source>
</evidence>
<keyword evidence="2" id="KW-0285">Flavoprotein</keyword>
<dbReference type="InterPro" id="IPR050493">
    <property type="entry name" value="FAD-dep_Monooxygenase_BioMet"/>
</dbReference>
<dbReference type="SUPFAM" id="SSF54373">
    <property type="entry name" value="FAD-linked reductases, C-terminal domain"/>
    <property type="match status" value="1"/>
</dbReference>
<dbReference type="InterPro" id="IPR002938">
    <property type="entry name" value="FAD-bd"/>
</dbReference>
<feature type="transmembrane region" description="Helical" evidence="7">
    <location>
        <begin position="245"/>
        <end position="266"/>
    </location>
</feature>
<evidence type="ECO:0000256" key="6">
    <source>
        <dbReference type="SAM" id="MobiDB-lite"/>
    </source>
</evidence>
<feature type="region of interest" description="Disordered" evidence="6">
    <location>
        <begin position="1"/>
        <end position="50"/>
    </location>
</feature>
<dbReference type="Proteomes" id="UP001316803">
    <property type="component" value="Unassembled WGS sequence"/>
</dbReference>
<feature type="transmembrane region" description="Helical" evidence="7">
    <location>
        <begin position="133"/>
        <end position="158"/>
    </location>
</feature>
<evidence type="ECO:0000256" key="3">
    <source>
        <dbReference type="ARBA" id="ARBA00022827"/>
    </source>
</evidence>
<evidence type="ECO:0000256" key="4">
    <source>
        <dbReference type="ARBA" id="ARBA00023002"/>
    </source>
</evidence>
<feature type="domain" description="FAD-binding" evidence="8">
    <location>
        <begin position="854"/>
        <end position="1061"/>
    </location>
</feature>
<dbReference type="Pfam" id="PF01494">
    <property type="entry name" value="FAD_binding_3"/>
    <property type="match status" value="1"/>
</dbReference>
<dbReference type="PANTHER" id="PTHR13789">
    <property type="entry name" value="MONOOXYGENASE"/>
    <property type="match status" value="1"/>
</dbReference>
<name>A0AAN8EU71_9EURO</name>
<feature type="compositionally biased region" description="Basic and acidic residues" evidence="6">
    <location>
        <begin position="13"/>
        <end position="35"/>
    </location>
</feature>
<dbReference type="InterPro" id="IPR036188">
    <property type="entry name" value="FAD/NAD-bd_sf"/>
</dbReference>
<protein>
    <recommendedName>
        <fullName evidence="8">FAD-binding domain-containing protein</fullName>
    </recommendedName>
</protein>
<keyword evidence="7" id="KW-0812">Transmembrane</keyword>
<dbReference type="GO" id="GO:0004497">
    <property type="term" value="F:monooxygenase activity"/>
    <property type="evidence" value="ECO:0007669"/>
    <property type="project" value="UniProtKB-KW"/>
</dbReference>
<proteinExistence type="inferred from homology"/>
<organism evidence="9 10">
    <name type="scientific">Knufia fluminis</name>
    <dbReference type="NCBI Taxonomy" id="191047"/>
    <lineage>
        <taxon>Eukaryota</taxon>
        <taxon>Fungi</taxon>
        <taxon>Dikarya</taxon>
        <taxon>Ascomycota</taxon>
        <taxon>Pezizomycotina</taxon>
        <taxon>Eurotiomycetes</taxon>
        <taxon>Chaetothyriomycetidae</taxon>
        <taxon>Chaetothyriales</taxon>
        <taxon>Trichomeriaceae</taxon>
        <taxon>Knufia</taxon>
    </lineage>
</organism>
<evidence type="ECO:0000256" key="7">
    <source>
        <dbReference type="SAM" id="Phobius"/>
    </source>
</evidence>
<dbReference type="PRINTS" id="PR00420">
    <property type="entry name" value="RNGMNOXGNASE"/>
</dbReference>
<feature type="region of interest" description="Disordered" evidence="6">
    <location>
        <begin position="62"/>
        <end position="82"/>
    </location>
</feature>
<keyword evidence="4" id="KW-0560">Oxidoreductase</keyword>
<evidence type="ECO:0000256" key="5">
    <source>
        <dbReference type="ARBA" id="ARBA00023033"/>
    </source>
</evidence>
<comment type="similarity">
    <text evidence="1">Belongs to the paxM FAD-dependent monooxygenase family.</text>
</comment>
<evidence type="ECO:0000256" key="2">
    <source>
        <dbReference type="ARBA" id="ARBA00022630"/>
    </source>
</evidence>
<comment type="caution">
    <text evidence="9">The sequence shown here is derived from an EMBL/GenBank/DDBJ whole genome shotgun (WGS) entry which is preliminary data.</text>
</comment>
<keyword evidence="5" id="KW-0503">Monooxygenase</keyword>
<evidence type="ECO:0000313" key="9">
    <source>
        <dbReference type="EMBL" id="KAK5955950.1"/>
    </source>
</evidence>
<keyword evidence="10" id="KW-1185">Reference proteome</keyword>
<gene>
    <name evidence="9" type="ORF">OHC33_002523</name>
</gene>
<accession>A0AAN8EU71</accession>
<dbReference type="EMBL" id="JAKLMC020000005">
    <property type="protein sequence ID" value="KAK5955950.1"/>
    <property type="molecule type" value="Genomic_DNA"/>
</dbReference>
<feature type="transmembrane region" description="Helical" evidence="7">
    <location>
        <begin position="170"/>
        <end position="191"/>
    </location>
</feature>
<feature type="compositionally biased region" description="Polar residues" evidence="6">
    <location>
        <begin position="1"/>
        <end position="12"/>
    </location>
</feature>
<dbReference type="SUPFAM" id="SSF51905">
    <property type="entry name" value="FAD/NAD(P)-binding domain"/>
    <property type="match status" value="1"/>
</dbReference>
<evidence type="ECO:0000256" key="1">
    <source>
        <dbReference type="ARBA" id="ARBA00007992"/>
    </source>
</evidence>
<reference evidence="9 10" key="1">
    <citation type="submission" date="2022-12" db="EMBL/GenBank/DDBJ databases">
        <title>Genomic features and morphological characterization of a novel Knufia sp. strain isolated from spacecraft assembly facility.</title>
        <authorList>
            <person name="Teixeira M."/>
            <person name="Chander A.M."/>
            <person name="Stajich J.E."/>
            <person name="Venkateswaran K."/>
        </authorList>
    </citation>
    <scope>NUCLEOTIDE SEQUENCE [LARGE SCALE GENOMIC DNA]</scope>
    <source>
        <strain evidence="9 10">FJI-L2-BK-P2</strain>
    </source>
</reference>
<evidence type="ECO:0000259" key="8">
    <source>
        <dbReference type="Pfam" id="PF01494"/>
    </source>
</evidence>
<dbReference type="PANTHER" id="PTHR13789:SF147">
    <property type="entry name" value="PUTATIVE (AFU_ORTHOLOGUE AFUA_2G01950)-RELATED"/>
    <property type="match status" value="1"/>
</dbReference>
<dbReference type="GO" id="GO:0071949">
    <property type="term" value="F:FAD binding"/>
    <property type="evidence" value="ECO:0007669"/>
    <property type="project" value="InterPro"/>
</dbReference>
<dbReference type="Gene3D" id="3.50.50.60">
    <property type="entry name" value="FAD/NAD(P)-binding domain"/>
    <property type="match status" value="1"/>
</dbReference>
<keyword evidence="3" id="KW-0274">FAD</keyword>
<dbReference type="AlphaFoldDB" id="A0AAN8EU71"/>
<sequence>MPSTKFHTVSQSDDYKLDNLPEEPLRYSHNIEDPVHSSQTPGRWKPSKSGYAPKVTYVSAPDGTFNNDATGRPEARNRRKSSRLSFRQLVNPVSDFRIPTFAAPWQHEIPESSQSLRADTVRKFDRRKQWQRLFVNSILQWFVTVGIVLCQFGTLYGFSQPLTLSRAEKYTFNALTILLSLCLGLAITTALRAYAKILSWRFLASGYRNLQDFELVMNCDSQSKVLKLFFAGRTPGRFGINKTQLLCVVSIALVVGLQITIGLLGLCYSIETSEYLRFAPGKVSLVDLSNVYQDSTYNETGISDQTGSSHYYGLVGQNYEIYDAPLGQGSNGPESIYTADNITFFYQYVEWSEDSKSVTPSYSISDRYVTADANCVTLEIISGGYVVPSDSESTLYYKDEHGVERHIYVEGNTVTTSTYMSNSSSDCGARCTSILILDTGYMPANDTTDPDDVEIKPHLFACNSTVSEVYKSGSCSYAPNCTLSDENAKYLAGSIGWTGTWFLNGNPLQYQTFPSGSPYSWDGFEDSDYQDPAYRAQDIAIFTADALAAMDDAGPRIVMDGRAPKPAVALEVKWQYAIPVLCVVPAVQFLVLFLVCIFANGALIQDGGYLSTARLLKPVVEKLEEHGCALTSDEIARALGNFKIVYGVRAPPGTRSTTAYTSISGSDVDWHVGVIAESEGYGDSAEEGWKPTATFSQGRYDGTGYPTIIESSGKRRKVRIIVEEGSDDDLDEQMDEKAYLLQADCVGAGIRVPPNSSRLSLSWGVDLDSLVKEVSCGNRFVDWKGNNLLDCSFDDVQARYGAPYYFIHRADLIDALVQAVKQNPSIKLLMDTRIEEYDFDKPSLKTSARWHEFDLVVCADGIKSATRNTINGRPLDPVDTGDVAYRILVPVEPLLADPETEHLVKNPWATHWIGPEAHAVGYPLRGGTLYNIIIDVTHATDKGTPIGLDEWRSEADNTHLIERFKDWCKPVRKMCELTGTYLKWKLADFDQLDRWIHPSGKVVLLGDACHPMMPYMAQGAAQATEDAATLAAALRYYDTISLALHAYEKQRRPRAAYVARNTRVLQQWWHLHDGPERDRRDQLMQEDSKENPMFWGCSERKDWLFGHDATRLADASEDIKIPDLPPMPDAKASVYSQGSVACNDAHNAAMKL</sequence>
<keyword evidence="7" id="KW-1133">Transmembrane helix</keyword>
<keyword evidence="7" id="KW-0472">Membrane</keyword>